<reference evidence="3" key="2">
    <citation type="submission" date="2011-01" db="EMBL/GenBank/DDBJ databases">
        <title>The complete genome of Nitratifractor salsuginis DSM 16511.</title>
        <authorList>
            <consortium name="US DOE Joint Genome Institute (JGI-PGF)"/>
            <person name="Lucas S."/>
            <person name="Copeland A."/>
            <person name="Lapidus A."/>
            <person name="Bruce D."/>
            <person name="Goodwin L."/>
            <person name="Pitluck S."/>
            <person name="Kyrpides N."/>
            <person name="Mavromatis K."/>
            <person name="Ivanova N."/>
            <person name="Mikhailova N."/>
            <person name="Zeytun A."/>
            <person name="Detter J.C."/>
            <person name="Tapia R."/>
            <person name="Han C."/>
            <person name="Land M."/>
            <person name="Hauser L."/>
            <person name="Markowitz V."/>
            <person name="Cheng J.-F."/>
            <person name="Hugenholtz P."/>
            <person name="Woyke T."/>
            <person name="Wu D."/>
            <person name="Tindall B."/>
            <person name="Schuetze A."/>
            <person name="Brambilla E."/>
            <person name="Klenk H.-P."/>
            <person name="Eisen J.A."/>
        </authorList>
    </citation>
    <scope>NUCLEOTIDE SEQUENCE [LARGE SCALE GENOMIC DNA]</scope>
    <source>
        <strain evidence="3">DSM 16511 / JCM 12458 / E9I37-1</strain>
    </source>
</reference>
<sequence>MKNLLSLLIAGALFFLLGGCSGKTIHMYTLDAAGNLPRVHPRFSAIRVDYPKGIEDTMGTRIYFSRSDLTQSYYGYSQWSKSLNRILMANLIEALQRSGIARNVLDYASQADAPYELECTVYRFEHQITPQGSTAEISIGLRLIRTEDKKLIASKIFNYSIPCTQTDARGFVEAANRAIFRLSTDMIRWLSSVRR</sequence>
<proteinExistence type="predicted"/>
<dbReference type="Gene3D" id="3.40.50.10610">
    <property type="entry name" value="ABC-type transport auxiliary lipoprotein component"/>
    <property type="match status" value="1"/>
</dbReference>
<dbReference type="KEGG" id="nsa:Nitsa_1214"/>
<dbReference type="EMBL" id="CP002452">
    <property type="protein sequence ID" value="ADV46467.1"/>
    <property type="molecule type" value="Genomic_DNA"/>
</dbReference>
<evidence type="ECO:0000313" key="2">
    <source>
        <dbReference type="EMBL" id="ADV46467.1"/>
    </source>
</evidence>
<dbReference type="eggNOG" id="COG3218">
    <property type="taxonomic scope" value="Bacteria"/>
</dbReference>
<dbReference type="OrthoDB" id="5372692at2"/>
<protein>
    <recommendedName>
        <fullName evidence="1">ABC-type transport auxiliary lipoprotein component domain-containing protein</fullName>
    </recommendedName>
</protein>
<evidence type="ECO:0000313" key="3">
    <source>
        <dbReference type="Proteomes" id="UP000008633"/>
    </source>
</evidence>
<dbReference type="PROSITE" id="PS51257">
    <property type="entry name" value="PROKAR_LIPOPROTEIN"/>
    <property type="match status" value="1"/>
</dbReference>
<accession>E6WYF5</accession>
<organism evidence="2 3">
    <name type="scientific">Nitratifractor salsuginis (strain DSM 16511 / JCM 12458 / E9I37-1)</name>
    <dbReference type="NCBI Taxonomy" id="749222"/>
    <lineage>
        <taxon>Bacteria</taxon>
        <taxon>Pseudomonadati</taxon>
        <taxon>Campylobacterota</taxon>
        <taxon>Epsilonproteobacteria</taxon>
        <taxon>Campylobacterales</taxon>
        <taxon>Sulfurovaceae</taxon>
        <taxon>Nitratifractor</taxon>
    </lineage>
</organism>
<reference evidence="2 3" key="1">
    <citation type="journal article" date="2011" name="Stand. Genomic Sci.">
        <title>Complete genome sequence of Nitratifractor salsuginis type strain (E9I37-1).</title>
        <authorList>
            <person name="Anderson I."/>
            <person name="Sikorski J."/>
            <person name="Zeytun A."/>
            <person name="Nolan M."/>
            <person name="Lapidus A."/>
            <person name="Lucas S."/>
            <person name="Hammon N."/>
            <person name="Deshpande S."/>
            <person name="Cheng J.F."/>
            <person name="Tapia R."/>
            <person name="Han C."/>
            <person name="Goodwin L."/>
            <person name="Pitluck S."/>
            <person name="Liolios K."/>
            <person name="Pagani I."/>
            <person name="Ivanova N."/>
            <person name="Huntemann M."/>
            <person name="Mavromatis K."/>
            <person name="Ovchinikova G."/>
            <person name="Pati A."/>
            <person name="Chen A."/>
            <person name="Palaniappan K."/>
            <person name="Land M."/>
            <person name="Hauser L."/>
            <person name="Brambilla E.M."/>
            <person name="Ngatchou-Djao O.D."/>
            <person name="Rohde M."/>
            <person name="Tindall B.J."/>
            <person name="Goker M."/>
            <person name="Detter J.C."/>
            <person name="Woyke T."/>
            <person name="Bristow J."/>
            <person name="Eisen J.A."/>
            <person name="Markowitz V."/>
            <person name="Hugenholtz P."/>
            <person name="Klenk H.P."/>
            <person name="Kyrpides N.C."/>
        </authorList>
    </citation>
    <scope>NUCLEOTIDE SEQUENCE [LARGE SCALE GENOMIC DNA]</scope>
    <source>
        <strain evidence="3">DSM 16511 / JCM 12458 / E9I37-1</strain>
    </source>
</reference>
<dbReference type="AlphaFoldDB" id="E6WYF5"/>
<evidence type="ECO:0000259" key="1">
    <source>
        <dbReference type="Pfam" id="PF03886"/>
    </source>
</evidence>
<dbReference type="Pfam" id="PF03886">
    <property type="entry name" value="ABC_trans_aux"/>
    <property type="match status" value="1"/>
</dbReference>
<feature type="domain" description="ABC-type transport auxiliary lipoprotein component" evidence="1">
    <location>
        <begin position="46"/>
        <end position="186"/>
    </location>
</feature>
<dbReference type="InterPro" id="IPR005586">
    <property type="entry name" value="ABC_trans_aux"/>
</dbReference>
<dbReference type="STRING" id="749222.Nitsa_1214"/>
<keyword evidence="3" id="KW-1185">Reference proteome</keyword>
<dbReference type="RefSeq" id="WP_013554158.1">
    <property type="nucleotide sequence ID" value="NC_014935.1"/>
</dbReference>
<gene>
    <name evidence="2" type="ordered locus">Nitsa_1214</name>
</gene>
<name>E6WYF5_NITSE</name>
<dbReference type="SUPFAM" id="SSF159594">
    <property type="entry name" value="XCC0632-like"/>
    <property type="match status" value="1"/>
</dbReference>
<dbReference type="Proteomes" id="UP000008633">
    <property type="component" value="Chromosome"/>
</dbReference>
<dbReference type="HOGENOM" id="CLU_118940_0_0_7"/>